<dbReference type="AlphaFoldDB" id="A0AAD6Y473"/>
<feature type="non-terminal residue" evidence="9">
    <location>
        <position position="1"/>
    </location>
</feature>
<dbReference type="EMBL" id="JARJCW010000062">
    <property type="protein sequence ID" value="KAJ7200507.1"/>
    <property type="molecule type" value="Genomic_DNA"/>
</dbReference>
<reference evidence="9" key="1">
    <citation type="submission" date="2023-03" db="EMBL/GenBank/DDBJ databases">
        <title>Massive genome expansion in bonnet fungi (Mycena s.s.) driven by repeated elements and novel gene families across ecological guilds.</title>
        <authorList>
            <consortium name="Lawrence Berkeley National Laboratory"/>
            <person name="Harder C.B."/>
            <person name="Miyauchi S."/>
            <person name="Viragh M."/>
            <person name="Kuo A."/>
            <person name="Thoen E."/>
            <person name="Andreopoulos B."/>
            <person name="Lu D."/>
            <person name="Skrede I."/>
            <person name="Drula E."/>
            <person name="Henrissat B."/>
            <person name="Morin E."/>
            <person name="Kohler A."/>
            <person name="Barry K."/>
            <person name="LaButti K."/>
            <person name="Morin E."/>
            <person name="Salamov A."/>
            <person name="Lipzen A."/>
            <person name="Mereny Z."/>
            <person name="Hegedus B."/>
            <person name="Baldrian P."/>
            <person name="Stursova M."/>
            <person name="Weitz H."/>
            <person name="Taylor A."/>
            <person name="Grigoriev I.V."/>
            <person name="Nagy L.G."/>
            <person name="Martin F."/>
            <person name="Kauserud H."/>
        </authorList>
    </citation>
    <scope>NUCLEOTIDE SEQUENCE</scope>
    <source>
        <strain evidence="9">9144</strain>
    </source>
</reference>
<keyword evidence="5" id="KW-0479">Metal-binding</keyword>
<comment type="caution">
    <text evidence="9">The sequence shown here is derived from an EMBL/GenBank/DDBJ whole genome shotgun (WGS) entry which is preliminary data.</text>
</comment>
<evidence type="ECO:0000259" key="8">
    <source>
        <dbReference type="PROSITE" id="PS50879"/>
    </source>
</evidence>
<dbReference type="GO" id="GO:0003676">
    <property type="term" value="F:nucleic acid binding"/>
    <property type="evidence" value="ECO:0007669"/>
    <property type="project" value="InterPro"/>
</dbReference>
<dbReference type="InterPro" id="IPR012337">
    <property type="entry name" value="RNaseH-like_sf"/>
</dbReference>
<dbReference type="PANTHER" id="PTHR10642">
    <property type="entry name" value="RIBONUCLEASE H1"/>
    <property type="match status" value="1"/>
</dbReference>
<evidence type="ECO:0000256" key="2">
    <source>
        <dbReference type="ARBA" id="ARBA00005300"/>
    </source>
</evidence>
<dbReference type="InterPro" id="IPR050092">
    <property type="entry name" value="RNase_H"/>
</dbReference>
<keyword evidence="7" id="KW-0378">Hydrolase</keyword>
<dbReference type="InterPro" id="IPR036397">
    <property type="entry name" value="RNaseH_sf"/>
</dbReference>
<protein>
    <recommendedName>
        <fullName evidence="3">ribonuclease H</fullName>
        <ecNumber evidence="3">3.1.26.4</ecNumber>
    </recommendedName>
</protein>
<dbReference type="GO" id="GO:0043137">
    <property type="term" value="P:DNA replication, removal of RNA primer"/>
    <property type="evidence" value="ECO:0007669"/>
    <property type="project" value="TreeGrafter"/>
</dbReference>
<evidence type="ECO:0000313" key="10">
    <source>
        <dbReference type="Proteomes" id="UP001219525"/>
    </source>
</evidence>
<evidence type="ECO:0000256" key="3">
    <source>
        <dbReference type="ARBA" id="ARBA00012180"/>
    </source>
</evidence>
<evidence type="ECO:0000256" key="4">
    <source>
        <dbReference type="ARBA" id="ARBA00022722"/>
    </source>
</evidence>
<keyword evidence="4" id="KW-0540">Nuclease</keyword>
<dbReference type="GO" id="GO:0004523">
    <property type="term" value="F:RNA-DNA hybrid ribonuclease activity"/>
    <property type="evidence" value="ECO:0007669"/>
    <property type="project" value="UniProtKB-EC"/>
</dbReference>
<sequence length="195" mass="21044">QPRFVPAISHLNTMMIYTDGACASNGLASPRGGFAFVFNLGSAGTKSGAVEPTGPGGRVYTPTSNRAELCAVIAALKFSAWWDEGWKRVVIVTDSQYVSEGATSRMRDWARRGWRTSAGSPAANRDLWEALSDVMGGYARSGCEISFWWVPREWNTLADAAAKAATELEVGGEYTDAVKTSSSLQIVSDFSQFLI</sequence>
<gene>
    <name evidence="9" type="ORF">GGX14DRAFT_372018</name>
</gene>
<evidence type="ECO:0000256" key="6">
    <source>
        <dbReference type="ARBA" id="ARBA00022759"/>
    </source>
</evidence>
<name>A0AAD6Y473_9AGAR</name>
<dbReference type="Gene3D" id="3.30.420.10">
    <property type="entry name" value="Ribonuclease H-like superfamily/Ribonuclease H"/>
    <property type="match status" value="1"/>
</dbReference>
<proteinExistence type="inferred from homology"/>
<keyword evidence="10" id="KW-1185">Reference proteome</keyword>
<evidence type="ECO:0000256" key="1">
    <source>
        <dbReference type="ARBA" id="ARBA00000077"/>
    </source>
</evidence>
<evidence type="ECO:0000256" key="5">
    <source>
        <dbReference type="ARBA" id="ARBA00022723"/>
    </source>
</evidence>
<dbReference type="CDD" id="cd13934">
    <property type="entry name" value="RNase_H_Dikarya_like"/>
    <property type="match status" value="1"/>
</dbReference>
<dbReference type="Pfam" id="PF00075">
    <property type="entry name" value="RNase_H"/>
    <property type="match status" value="1"/>
</dbReference>
<keyword evidence="6" id="KW-0255">Endonuclease</keyword>
<dbReference type="EC" id="3.1.26.4" evidence="3"/>
<dbReference type="PANTHER" id="PTHR10642:SF26">
    <property type="entry name" value="RIBONUCLEASE H1"/>
    <property type="match status" value="1"/>
</dbReference>
<comment type="similarity">
    <text evidence="2">Belongs to the RNase H family.</text>
</comment>
<dbReference type="Proteomes" id="UP001219525">
    <property type="component" value="Unassembled WGS sequence"/>
</dbReference>
<comment type="catalytic activity">
    <reaction evidence="1">
        <text>Endonucleolytic cleavage to 5'-phosphomonoester.</text>
        <dbReference type="EC" id="3.1.26.4"/>
    </reaction>
</comment>
<dbReference type="GO" id="GO:0046872">
    <property type="term" value="F:metal ion binding"/>
    <property type="evidence" value="ECO:0007669"/>
    <property type="project" value="UniProtKB-KW"/>
</dbReference>
<dbReference type="InterPro" id="IPR002156">
    <property type="entry name" value="RNaseH_domain"/>
</dbReference>
<evidence type="ECO:0000313" key="9">
    <source>
        <dbReference type="EMBL" id="KAJ7200507.1"/>
    </source>
</evidence>
<dbReference type="SUPFAM" id="SSF53098">
    <property type="entry name" value="Ribonuclease H-like"/>
    <property type="match status" value="1"/>
</dbReference>
<dbReference type="PROSITE" id="PS50879">
    <property type="entry name" value="RNASE_H_1"/>
    <property type="match status" value="1"/>
</dbReference>
<evidence type="ECO:0000256" key="7">
    <source>
        <dbReference type="ARBA" id="ARBA00022801"/>
    </source>
</evidence>
<organism evidence="9 10">
    <name type="scientific">Mycena pura</name>
    <dbReference type="NCBI Taxonomy" id="153505"/>
    <lineage>
        <taxon>Eukaryota</taxon>
        <taxon>Fungi</taxon>
        <taxon>Dikarya</taxon>
        <taxon>Basidiomycota</taxon>
        <taxon>Agaricomycotina</taxon>
        <taxon>Agaricomycetes</taxon>
        <taxon>Agaricomycetidae</taxon>
        <taxon>Agaricales</taxon>
        <taxon>Marasmiineae</taxon>
        <taxon>Mycenaceae</taxon>
        <taxon>Mycena</taxon>
    </lineage>
</organism>
<feature type="domain" description="RNase H type-1" evidence="8">
    <location>
        <begin position="10"/>
        <end position="167"/>
    </location>
</feature>
<accession>A0AAD6Y473</accession>